<protein>
    <submittedName>
        <fullName evidence="2">Type IV pilus biogenesis/stability protein PilW</fullName>
    </submittedName>
</protein>
<gene>
    <name evidence="2" type="ORF">C3Z13_01680</name>
</gene>
<keyword evidence="3" id="KW-1185">Reference proteome</keyword>
<feature type="repeat" description="TPR" evidence="1">
    <location>
        <begin position="30"/>
        <end position="63"/>
    </location>
</feature>
<dbReference type="EMBL" id="PQVI01000014">
    <property type="protein sequence ID" value="POY42996.1"/>
    <property type="molecule type" value="Genomic_DNA"/>
</dbReference>
<dbReference type="PROSITE" id="PS50005">
    <property type="entry name" value="TPR"/>
    <property type="match status" value="1"/>
</dbReference>
<proteinExistence type="predicted"/>
<evidence type="ECO:0000313" key="2">
    <source>
        <dbReference type="EMBL" id="POY42996.1"/>
    </source>
</evidence>
<dbReference type="SUPFAM" id="SSF48452">
    <property type="entry name" value="TPR-like"/>
    <property type="match status" value="1"/>
</dbReference>
<accession>A0ABX4ZTZ2</accession>
<keyword evidence="1" id="KW-0802">TPR repeat</keyword>
<sequence length="187" mass="21531">MLSSYAFSLLLCACASPQTSKEDFDKQQAAKARVELGIGYLEQRELSLAKQNLDKALAYAPNYYLVHSALAYFYQLQGDNGRAENAYLTALKLDDKQGNVFNNYAVFLCKQGRFTQAYQQFQQALNSPNYYQQTDTYENLALCALAEKNTALYQQYRELLEKQYQPVPNCCLQLWVNNKFLLGFWEN</sequence>
<dbReference type="Proteomes" id="UP000237229">
    <property type="component" value="Unassembled WGS sequence"/>
</dbReference>
<reference evidence="2 3" key="1">
    <citation type="submission" date="2018-02" db="EMBL/GenBank/DDBJ databases">
        <title>Classification genera of Pasteurellaceae by whole genome sequence comparison.</title>
        <authorList>
            <person name="Christensen H."/>
        </authorList>
    </citation>
    <scope>NUCLEOTIDE SEQUENCE [LARGE SCALE GENOMIC DNA]</scope>
    <source>
        <strain evidence="2 3">20186H4H1</strain>
    </source>
</reference>
<dbReference type="InterPro" id="IPR013360">
    <property type="entry name" value="Pilus_4_PilW"/>
</dbReference>
<dbReference type="NCBIfam" id="TIGR02521">
    <property type="entry name" value="type_IV_pilW"/>
    <property type="match status" value="1"/>
</dbReference>
<dbReference type="SMART" id="SM00028">
    <property type="entry name" value="TPR"/>
    <property type="match status" value="3"/>
</dbReference>
<evidence type="ECO:0000256" key="1">
    <source>
        <dbReference type="PROSITE-ProRule" id="PRU00339"/>
    </source>
</evidence>
<dbReference type="InterPro" id="IPR019734">
    <property type="entry name" value="TPR_rpt"/>
</dbReference>
<comment type="caution">
    <text evidence="2">The sequence shown here is derived from an EMBL/GenBank/DDBJ whole genome shotgun (WGS) entry which is preliminary data.</text>
</comment>
<evidence type="ECO:0000313" key="3">
    <source>
        <dbReference type="Proteomes" id="UP000237229"/>
    </source>
</evidence>
<dbReference type="RefSeq" id="WP_103854806.1">
    <property type="nucleotide sequence ID" value="NZ_PQVI01000014.1"/>
</dbReference>
<organism evidence="2 3">
    <name type="scientific">Avibacterium endocarditidis</name>
    <dbReference type="NCBI Taxonomy" id="380674"/>
    <lineage>
        <taxon>Bacteria</taxon>
        <taxon>Pseudomonadati</taxon>
        <taxon>Pseudomonadota</taxon>
        <taxon>Gammaproteobacteria</taxon>
        <taxon>Pasteurellales</taxon>
        <taxon>Pasteurellaceae</taxon>
        <taxon>Avibacterium</taxon>
    </lineage>
</organism>
<dbReference type="InterPro" id="IPR011990">
    <property type="entry name" value="TPR-like_helical_dom_sf"/>
</dbReference>
<dbReference type="Gene3D" id="1.25.40.10">
    <property type="entry name" value="Tetratricopeptide repeat domain"/>
    <property type="match status" value="1"/>
</dbReference>
<name>A0ABX4ZTZ2_9PAST</name>